<proteinExistence type="inferred from homology"/>
<reference evidence="3 4" key="1">
    <citation type="submission" date="2024-05" db="EMBL/GenBank/DDBJ databases">
        <authorList>
            <person name="Wallberg A."/>
        </authorList>
    </citation>
    <scope>NUCLEOTIDE SEQUENCE [LARGE SCALE GENOMIC DNA]</scope>
</reference>
<comment type="similarity">
    <text evidence="1">Belongs to the ATP synthase subunit s family.</text>
</comment>
<comment type="caution">
    <text evidence="3">The sequence shown here is derived from an EMBL/GenBank/DDBJ whole genome shotgun (WGS) entry which is preliminary data.</text>
</comment>
<accession>A0AAV2PLG6</accession>
<gene>
    <name evidence="3" type="ORF">MNOR_LOCUS1642</name>
</gene>
<feature type="non-terminal residue" evidence="3">
    <location>
        <position position="1"/>
    </location>
</feature>
<feature type="non-terminal residue" evidence="3">
    <location>
        <position position="177"/>
    </location>
</feature>
<name>A0AAV2PLG6_MEGNR</name>
<dbReference type="Gene3D" id="3.80.10.10">
    <property type="entry name" value="Ribonuclease Inhibitor"/>
    <property type="match status" value="1"/>
</dbReference>
<dbReference type="Proteomes" id="UP001497623">
    <property type="component" value="Unassembled WGS sequence"/>
</dbReference>
<evidence type="ECO:0000256" key="2">
    <source>
        <dbReference type="ARBA" id="ARBA00076566"/>
    </source>
</evidence>
<dbReference type="InterPro" id="IPR032675">
    <property type="entry name" value="LRR_dom_sf"/>
</dbReference>
<dbReference type="PANTHER" id="PTHR13382:SF10">
    <property type="entry name" value="ATP SYNTHASE SUBUNIT S, MITOCHONDRIAL"/>
    <property type="match status" value="1"/>
</dbReference>
<dbReference type="PANTHER" id="PTHR13382">
    <property type="entry name" value="MITOCHONDRIAL ATP SYNTHASE COUPLING FACTOR B"/>
    <property type="match status" value="1"/>
</dbReference>
<dbReference type="FunFam" id="3.80.10.10:FF:000168">
    <property type="entry name" value="Distal membrane arm assembly complex 2"/>
    <property type="match status" value="1"/>
</dbReference>
<organism evidence="3 4">
    <name type="scientific">Meganyctiphanes norvegica</name>
    <name type="common">Northern krill</name>
    <name type="synonym">Thysanopoda norvegica</name>
    <dbReference type="NCBI Taxonomy" id="48144"/>
    <lineage>
        <taxon>Eukaryota</taxon>
        <taxon>Metazoa</taxon>
        <taxon>Ecdysozoa</taxon>
        <taxon>Arthropoda</taxon>
        <taxon>Crustacea</taxon>
        <taxon>Multicrustacea</taxon>
        <taxon>Malacostraca</taxon>
        <taxon>Eumalacostraca</taxon>
        <taxon>Eucarida</taxon>
        <taxon>Euphausiacea</taxon>
        <taxon>Euphausiidae</taxon>
        <taxon>Meganyctiphanes</taxon>
    </lineage>
</organism>
<evidence type="ECO:0000313" key="4">
    <source>
        <dbReference type="Proteomes" id="UP001497623"/>
    </source>
</evidence>
<protein>
    <recommendedName>
        <fullName evidence="2">ATP synthase subunit s-like protein</fullName>
    </recommendedName>
</protein>
<dbReference type="EMBL" id="CAXKWB010000447">
    <property type="protein sequence ID" value="CAL4060887.1"/>
    <property type="molecule type" value="Genomic_DNA"/>
</dbReference>
<keyword evidence="4" id="KW-1185">Reference proteome</keyword>
<sequence>YLTERVQAVGFDLAAAHFIVHRGGRVRFKGADTWTCQDKNGEYSLPGYYKEGIHVEAIDASETSLVYEGLECLSNLRYLKWLSLASCPHVDDWCLDRLCGQYADTLEHLNLSYCWKVTENGISACSRLRNLKTLNLEGMDHVKNIQMLCILLEENNSNLSIEGLDFLAERSNDKHAE</sequence>
<evidence type="ECO:0000256" key="1">
    <source>
        <dbReference type="ARBA" id="ARBA00006901"/>
    </source>
</evidence>
<dbReference type="SUPFAM" id="SSF52047">
    <property type="entry name" value="RNI-like"/>
    <property type="match status" value="1"/>
</dbReference>
<dbReference type="GO" id="GO:0005737">
    <property type="term" value="C:cytoplasm"/>
    <property type="evidence" value="ECO:0007669"/>
    <property type="project" value="TreeGrafter"/>
</dbReference>
<dbReference type="AlphaFoldDB" id="A0AAV2PLG6"/>
<dbReference type="InterPro" id="IPR050648">
    <property type="entry name" value="F-box_LRR-repeat"/>
</dbReference>
<evidence type="ECO:0000313" key="3">
    <source>
        <dbReference type="EMBL" id="CAL4060887.1"/>
    </source>
</evidence>